<sequence length="176" mass="20226">MSLRLKCCLQKVWQTDEGKIGLESLWNAINKINQAGFMLSSMAFTHTYCGCEADNYNQAIINYDGKIFKCTARDFREEYHYGYLAESGLIVWDTQRLETRLALKFPAKCQACKLLPCCPGICSQKLLEHTNPDDISCPFPFDKGMTMEDVILFNVKQKMILKRYEKEHDDIGNADD</sequence>
<dbReference type="InterPro" id="IPR023885">
    <property type="entry name" value="4Fe4S-binding_SPASM_dom"/>
</dbReference>
<name>A0AA93BGW9_9BACT</name>
<reference evidence="1 2" key="1">
    <citation type="submission" date="2018-08" db="EMBL/GenBank/DDBJ databases">
        <title>A genome reference for cultivated species of the human gut microbiota.</title>
        <authorList>
            <person name="Zou Y."/>
            <person name="Xue W."/>
            <person name="Luo G."/>
        </authorList>
    </citation>
    <scope>NUCLEOTIDE SEQUENCE [LARGE SCALE GENOMIC DNA]</scope>
    <source>
        <strain evidence="1 2">AF10-17</strain>
    </source>
</reference>
<dbReference type="EMBL" id="QSAV01000014">
    <property type="protein sequence ID" value="RGW80838.1"/>
    <property type="molecule type" value="Genomic_DNA"/>
</dbReference>
<proteinExistence type="predicted"/>
<dbReference type="RefSeq" id="WP_118152234.1">
    <property type="nucleotide sequence ID" value="NZ_QSAV01000014.1"/>
</dbReference>
<protein>
    <submittedName>
        <fullName evidence="1">SPASM domain-containing protein</fullName>
    </submittedName>
</protein>
<dbReference type="AlphaFoldDB" id="A0AA93BGW9"/>
<organism evidence="1 2">
    <name type="scientific">Segatella copri</name>
    <dbReference type="NCBI Taxonomy" id="165179"/>
    <lineage>
        <taxon>Bacteria</taxon>
        <taxon>Pseudomonadati</taxon>
        <taxon>Bacteroidota</taxon>
        <taxon>Bacteroidia</taxon>
        <taxon>Bacteroidales</taxon>
        <taxon>Prevotellaceae</taxon>
        <taxon>Segatella</taxon>
    </lineage>
</organism>
<dbReference type="Gene3D" id="3.20.20.70">
    <property type="entry name" value="Aldolase class I"/>
    <property type="match status" value="1"/>
</dbReference>
<dbReference type="Proteomes" id="UP000285776">
    <property type="component" value="Unassembled WGS sequence"/>
</dbReference>
<comment type="caution">
    <text evidence="1">The sequence shown here is derived from an EMBL/GenBank/DDBJ whole genome shotgun (WGS) entry which is preliminary data.</text>
</comment>
<dbReference type="InterPro" id="IPR013785">
    <property type="entry name" value="Aldolase_TIM"/>
</dbReference>
<accession>A0AA93BGW9</accession>
<evidence type="ECO:0000313" key="2">
    <source>
        <dbReference type="Proteomes" id="UP000285776"/>
    </source>
</evidence>
<evidence type="ECO:0000313" key="1">
    <source>
        <dbReference type="EMBL" id="RGW80838.1"/>
    </source>
</evidence>
<dbReference type="NCBIfam" id="TIGR04085">
    <property type="entry name" value="rSAM_more_4Fe4S"/>
    <property type="match status" value="1"/>
</dbReference>
<gene>
    <name evidence="1" type="ORF">DWV53_05620</name>
</gene>